<sequence length="211" mass="24563">MSNSPELLYHIILTVIDYHLEPSGAKRSIYIFGTHATREDAKDSSFKDPEVRQPSAWAPTSDEERRIFRVWKGFTLAERSKDTLSWVWNYGVEIQSKTSRRWICMPCVRQKTPTLQSCESKGTQNAELHLWKAHGYWDPSGRRSTPSEKKGGKRVLASISDFMNLKRSDPKEQVLANRLIKRFDRGEFQKLIVNWIVESQQSFKPVEHPRL</sequence>
<gene>
    <name evidence="1" type="ORF">Forpi1262_v016982</name>
</gene>
<organism evidence="1 2">
    <name type="scientific">Fusarium oxysporum f. sp. raphani</name>
    <dbReference type="NCBI Taxonomy" id="96318"/>
    <lineage>
        <taxon>Eukaryota</taxon>
        <taxon>Fungi</taxon>
        <taxon>Dikarya</taxon>
        <taxon>Ascomycota</taxon>
        <taxon>Pezizomycotina</taxon>
        <taxon>Sordariomycetes</taxon>
        <taxon>Hypocreomycetidae</taxon>
        <taxon>Hypocreales</taxon>
        <taxon>Nectriaceae</taxon>
        <taxon>Fusarium</taxon>
        <taxon>Fusarium oxysporum species complex</taxon>
    </lineage>
</organism>
<proteinExistence type="predicted"/>
<dbReference type="EMBL" id="JAELUR010000022">
    <property type="protein sequence ID" value="KAG7413375.1"/>
    <property type="molecule type" value="Genomic_DNA"/>
</dbReference>
<protein>
    <submittedName>
        <fullName evidence="1">Uncharacterized protein</fullName>
    </submittedName>
</protein>
<dbReference type="Proteomes" id="UP000693942">
    <property type="component" value="Unassembled WGS sequence"/>
</dbReference>
<evidence type="ECO:0000313" key="2">
    <source>
        <dbReference type="Proteomes" id="UP000693942"/>
    </source>
</evidence>
<dbReference type="AlphaFoldDB" id="A0A8J5TSN4"/>
<name>A0A8J5TSN4_FUSOX</name>
<accession>A0A8J5TSN4</accession>
<evidence type="ECO:0000313" key="1">
    <source>
        <dbReference type="EMBL" id="KAG7413375.1"/>
    </source>
</evidence>
<reference evidence="1" key="1">
    <citation type="submission" date="2021-04" db="EMBL/GenBank/DDBJ databases">
        <title>First draft genome resource for Brassicaceae pathogens Fusarium oxysporum f. sp. raphani and Fusarium oxysporum f. sp. rapae.</title>
        <authorList>
            <person name="Asai S."/>
        </authorList>
    </citation>
    <scope>NUCLEOTIDE SEQUENCE</scope>
    <source>
        <strain evidence="1">Tf1262</strain>
    </source>
</reference>
<comment type="caution">
    <text evidence="1">The sequence shown here is derived from an EMBL/GenBank/DDBJ whole genome shotgun (WGS) entry which is preliminary data.</text>
</comment>